<accession>A0A9D4HPA7</accession>
<keyword evidence="2" id="KW-1185">Reference proteome</keyword>
<name>A0A9D4HPA7_DREPO</name>
<protein>
    <submittedName>
        <fullName evidence="1">Uncharacterized protein</fullName>
    </submittedName>
</protein>
<sequence>MNYRVDERYNTRQCPTFDLRLADAMWHVVTKNATMAKAFMSASGSKNNISKAPRNVIQHMLFPVIIKLRNKFPAMFRSFPVRQFTTVVINSDSMAILKHTRVT</sequence>
<dbReference type="EMBL" id="JAIWYP010000012">
    <property type="protein sequence ID" value="KAH3724633.1"/>
    <property type="molecule type" value="Genomic_DNA"/>
</dbReference>
<dbReference type="AlphaFoldDB" id="A0A9D4HPA7"/>
<comment type="caution">
    <text evidence="1">The sequence shown here is derived from an EMBL/GenBank/DDBJ whole genome shotgun (WGS) entry which is preliminary data.</text>
</comment>
<reference evidence="1" key="2">
    <citation type="submission" date="2020-11" db="EMBL/GenBank/DDBJ databases">
        <authorList>
            <person name="McCartney M.A."/>
            <person name="Auch B."/>
            <person name="Kono T."/>
            <person name="Mallez S."/>
            <person name="Becker A."/>
            <person name="Gohl D.M."/>
            <person name="Silverstein K.A.T."/>
            <person name="Koren S."/>
            <person name="Bechman K.B."/>
            <person name="Herman A."/>
            <person name="Abrahante J.E."/>
            <person name="Garbe J."/>
        </authorList>
    </citation>
    <scope>NUCLEOTIDE SEQUENCE</scope>
    <source>
        <strain evidence="1">Duluth1</strain>
        <tissue evidence="1">Whole animal</tissue>
    </source>
</reference>
<gene>
    <name evidence="1" type="ORF">DPMN_050455</name>
</gene>
<organism evidence="1 2">
    <name type="scientific">Dreissena polymorpha</name>
    <name type="common">Zebra mussel</name>
    <name type="synonym">Mytilus polymorpha</name>
    <dbReference type="NCBI Taxonomy" id="45954"/>
    <lineage>
        <taxon>Eukaryota</taxon>
        <taxon>Metazoa</taxon>
        <taxon>Spiralia</taxon>
        <taxon>Lophotrochozoa</taxon>
        <taxon>Mollusca</taxon>
        <taxon>Bivalvia</taxon>
        <taxon>Autobranchia</taxon>
        <taxon>Heteroconchia</taxon>
        <taxon>Euheterodonta</taxon>
        <taxon>Imparidentia</taxon>
        <taxon>Neoheterodontei</taxon>
        <taxon>Myida</taxon>
        <taxon>Dreissenoidea</taxon>
        <taxon>Dreissenidae</taxon>
        <taxon>Dreissena</taxon>
    </lineage>
</organism>
<reference evidence="1" key="1">
    <citation type="journal article" date="2019" name="bioRxiv">
        <title>The Genome of the Zebra Mussel, Dreissena polymorpha: A Resource for Invasive Species Research.</title>
        <authorList>
            <person name="McCartney M.A."/>
            <person name="Auch B."/>
            <person name="Kono T."/>
            <person name="Mallez S."/>
            <person name="Zhang Y."/>
            <person name="Obille A."/>
            <person name="Becker A."/>
            <person name="Abrahante J.E."/>
            <person name="Garbe J."/>
            <person name="Badalamenti J.P."/>
            <person name="Herman A."/>
            <person name="Mangelson H."/>
            <person name="Liachko I."/>
            <person name="Sullivan S."/>
            <person name="Sone E.D."/>
            <person name="Koren S."/>
            <person name="Silverstein K.A.T."/>
            <person name="Beckman K.B."/>
            <person name="Gohl D.M."/>
        </authorList>
    </citation>
    <scope>NUCLEOTIDE SEQUENCE</scope>
    <source>
        <strain evidence="1">Duluth1</strain>
        <tissue evidence="1">Whole animal</tissue>
    </source>
</reference>
<dbReference type="Proteomes" id="UP000828390">
    <property type="component" value="Unassembled WGS sequence"/>
</dbReference>
<evidence type="ECO:0000313" key="1">
    <source>
        <dbReference type="EMBL" id="KAH3724633.1"/>
    </source>
</evidence>
<proteinExistence type="predicted"/>
<evidence type="ECO:0000313" key="2">
    <source>
        <dbReference type="Proteomes" id="UP000828390"/>
    </source>
</evidence>